<dbReference type="Gene3D" id="1.10.510.10">
    <property type="entry name" value="Transferase(Phosphotransferase) domain 1"/>
    <property type="match status" value="1"/>
</dbReference>
<sequence length="309" mass="33884">MSIAKPQAYSTAGKSKSTTKTVLVIVLTVVAVLLLLLIMSIYFARRKPARRDFRSGEPLLFNLDTLKAATNNFLAANKLGEGGFGPVYKGILRDEKQIAVKRLSRSSGQVLGELRNKVVLFAKYLLTEKIRYDQILYGSGYMAPECARHGHFSTKSDVFSYGVLVLEILTGRRTNGFQGSGQAADLLSNVLQHWNEGMALQMIDRSLGDRYTSQEVLRCIHIGLLCIQEDPQERPDMASIVLMLTSYSVSLPAPSMPAFFVRGGTTSESEVKDRNMGTGFSGSEDSSGSTARLIPTSINGLSITEMEPR</sequence>
<keyword evidence="7" id="KW-1133">Transmembrane helix</keyword>
<dbReference type="GO" id="GO:0004674">
    <property type="term" value="F:protein serine/threonine kinase activity"/>
    <property type="evidence" value="ECO:0007669"/>
    <property type="project" value="UniProtKB-KW"/>
</dbReference>
<feature type="transmembrane region" description="Helical" evidence="7">
    <location>
        <begin position="22"/>
        <end position="44"/>
    </location>
</feature>
<evidence type="ECO:0000256" key="1">
    <source>
        <dbReference type="ARBA" id="ARBA00022527"/>
    </source>
</evidence>
<protein>
    <submittedName>
        <fullName evidence="10">Cysteine-rich receptor-like protein kinase 29</fullName>
    </submittedName>
</protein>
<evidence type="ECO:0000259" key="8">
    <source>
        <dbReference type="PROSITE" id="PS50011"/>
    </source>
</evidence>
<dbReference type="Proteomes" id="UP000228380">
    <property type="component" value="Chromosome 4"/>
</dbReference>
<reference evidence="9" key="1">
    <citation type="journal article" date="2019" name="Nat. Commun.">
        <title>Genome-wide association mapping of date palm fruit traits.</title>
        <authorList>
            <person name="Hazzouri K.M."/>
            <person name="Gros-Balthazard M."/>
            <person name="Flowers J.M."/>
            <person name="Copetti D."/>
            <person name="Lemansour A."/>
            <person name="Lebrun M."/>
            <person name="Masmoudi K."/>
            <person name="Ferrand S."/>
            <person name="Dhar M.I."/>
            <person name="Fresquez Z.A."/>
            <person name="Rosas U."/>
            <person name="Zhang J."/>
            <person name="Talag J."/>
            <person name="Lee S."/>
            <person name="Kudrna D."/>
            <person name="Powell R.F."/>
            <person name="Leitch I.J."/>
            <person name="Krueger R.R."/>
            <person name="Wing R.A."/>
            <person name="Amiri K.M.A."/>
            <person name="Purugganan M.D."/>
        </authorList>
    </citation>
    <scope>NUCLEOTIDE SEQUENCE [LARGE SCALE GENOMIC DNA]</scope>
    <source>
        <strain evidence="9">cv. Khalas</strain>
    </source>
</reference>
<dbReference type="OrthoDB" id="6219513at2759"/>
<feature type="domain" description="Protein kinase" evidence="8">
    <location>
        <begin position="1"/>
        <end position="259"/>
    </location>
</feature>
<keyword evidence="2" id="KW-0808">Transferase</keyword>
<proteinExistence type="predicted"/>
<dbReference type="KEGG" id="pda:113461200"/>
<evidence type="ECO:0000256" key="2">
    <source>
        <dbReference type="ARBA" id="ARBA00022679"/>
    </source>
</evidence>
<dbReference type="PANTHER" id="PTHR27002:SF1040">
    <property type="entry name" value="OS07G0538400 PROTEIN"/>
    <property type="match status" value="1"/>
</dbReference>
<dbReference type="Gene3D" id="3.30.200.20">
    <property type="entry name" value="Phosphorylase Kinase, domain 1"/>
    <property type="match status" value="1"/>
</dbReference>
<dbReference type="SUPFAM" id="SSF56112">
    <property type="entry name" value="Protein kinase-like (PK-like)"/>
    <property type="match status" value="1"/>
</dbReference>
<dbReference type="InterPro" id="IPR011009">
    <property type="entry name" value="Kinase-like_dom_sf"/>
</dbReference>
<reference evidence="10" key="2">
    <citation type="submission" date="2025-08" db="UniProtKB">
        <authorList>
            <consortium name="RefSeq"/>
        </authorList>
    </citation>
    <scope>IDENTIFICATION</scope>
    <source>
        <tissue evidence="10">Young leaves</tissue>
    </source>
</reference>
<dbReference type="InterPro" id="IPR001245">
    <property type="entry name" value="Ser-Thr/Tyr_kinase_cat_dom"/>
</dbReference>
<keyword evidence="9" id="KW-1185">Reference proteome</keyword>
<evidence type="ECO:0000256" key="5">
    <source>
        <dbReference type="ARBA" id="ARBA00022840"/>
    </source>
</evidence>
<dbReference type="AlphaFoldDB" id="A0A8B9A6A5"/>
<dbReference type="PROSITE" id="PS50011">
    <property type="entry name" value="PROTEIN_KINASE_DOM"/>
    <property type="match status" value="1"/>
</dbReference>
<keyword evidence="1" id="KW-0723">Serine/threonine-protein kinase</keyword>
<evidence type="ECO:0000256" key="4">
    <source>
        <dbReference type="ARBA" id="ARBA00022777"/>
    </source>
</evidence>
<feature type="region of interest" description="Disordered" evidence="6">
    <location>
        <begin position="270"/>
        <end position="299"/>
    </location>
</feature>
<keyword evidence="7" id="KW-0812">Transmembrane</keyword>
<dbReference type="GO" id="GO:0005524">
    <property type="term" value="F:ATP binding"/>
    <property type="evidence" value="ECO:0007669"/>
    <property type="project" value="UniProtKB-KW"/>
</dbReference>
<gene>
    <name evidence="10" type="primary">LOC113461200</name>
</gene>
<dbReference type="PANTHER" id="PTHR27002">
    <property type="entry name" value="RECEPTOR-LIKE SERINE/THREONINE-PROTEIN KINASE SD1-8"/>
    <property type="match status" value="1"/>
</dbReference>
<evidence type="ECO:0000256" key="7">
    <source>
        <dbReference type="SAM" id="Phobius"/>
    </source>
</evidence>
<keyword evidence="4" id="KW-0418">Kinase</keyword>
<dbReference type="GO" id="GO:0005886">
    <property type="term" value="C:plasma membrane"/>
    <property type="evidence" value="ECO:0007669"/>
    <property type="project" value="TreeGrafter"/>
</dbReference>
<dbReference type="GeneID" id="113461200"/>
<evidence type="ECO:0000313" key="9">
    <source>
        <dbReference type="Proteomes" id="UP000228380"/>
    </source>
</evidence>
<dbReference type="RefSeq" id="XP_038982181.1">
    <property type="nucleotide sequence ID" value="XM_039126253.1"/>
</dbReference>
<evidence type="ECO:0000256" key="6">
    <source>
        <dbReference type="SAM" id="MobiDB-lite"/>
    </source>
</evidence>
<organism evidence="9 10">
    <name type="scientific">Phoenix dactylifera</name>
    <name type="common">Date palm</name>
    <dbReference type="NCBI Taxonomy" id="42345"/>
    <lineage>
        <taxon>Eukaryota</taxon>
        <taxon>Viridiplantae</taxon>
        <taxon>Streptophyta</taxon>
        <taxon>Embryophyta</taxon>
        <taxon>Tracheophyta</taxon>
        <taxon>Spermatophyta</taxon>
        <taxon>Magnoliopsida</taxon>
        <taxon>Liliopsida</taxon>
        <taxon>Arecaceae</taxon>
        <taxon>Coryphoideae</taxon>
        <taxon>Phoeniceae</taxon>
        <taxon>Phoenix</taxon>
    </lineage>
</organism>
<evidence type="ECO:0000256" key="3">
    <source>
        <dbReference type="ARBA" id="ARBA00022741"/>
    </source>
</evidence>
<keyword evidence="5" id="KW-0067">ATP-binding</keyword>
<keyword evidence="7" id="KW-0472">Membrane</keyword>
<accession>A0A8B9A6A5</accession>
<dbReference type="Pfam" id="PF07714">
    <property type="entry name" value="PK_Tyr_Ser-Thr"/>
    <property type="match status" value="1"/>
</dbReference>
<feature type="compositionally biased region" description="Polar residues" evidence="6">
    <location>
        <begin position="281"/>
        <end position="299"/>
    </location>
</feature>
<evidence type="ECO:0000313" key="10">
    <source>
        <dbReference type="RefSeq" id="XP_038982181.1"/>
    </source>
</evidence>
<dbReference type="InterPro" id="IPR000719">
    <property type="entry name" value="Prot_kinase_dom"/>
</dbReference>
<keyword evidence="3" id="KW-0547">Nucleotide-binding</keyword>
<name>A0A8B9A6A5_PHODC</name>